<evidence type="ECO:0000313" key="6">
    <source>
        <dbReference type="EMBL" id="KAL3506841.1"/>
    </source>
</evidence>
<evidence type="ECO:0000256" key="4">
    <source>
        <dbReference type="SAM" id="Phobius"/>
    </source>
</evidence>
<feature type="domain" description="RING-CH-type" evidence="5">
    <location>
        <begin position="77"/>
        <end position="137"/>
    </location>
</feature>
<keyword evidence="7" id="KW-1185">Reference proteome</keyword>
<name>A0ABD2YHH9_9GENT</name>
<comment type="caution">
    <text evidence="6">The sequence shown here is derived from an EMBL/GenBank/DDBJ whole genome shotgun (WGS) entry which is preliminary data.</text>
</comment>
<dbReference type="SUPFAM" id="SSF57850">
    <property type="entry name" value="RING/U-box"/>
    <property type="match status" value="1"/>
</dbReference>
<evidence type="ECO:0000256" key="1">
    <source>
        <dbReference type="ARBA" id="ARBA00022723"/>
    </source>
</evidence>
<dbReference type="InterPro" id="IPR011016">
    <property type="entry name" value="Znf_RING-CH"/>
</dbReference>
<dbReference type="EMBL" id="JBJUIK010000013">
    <property type="protein sequence ID" value="KAL3506841.1"/>
    <property type="molecule type" value="Genomic_DNA"/>
</dbReference>
<dbReference type="GO" id="GO:0008270">
    <property type="term" value="F:zinc ion binding"/>
    <property type="evidence" value="ECO:0007669"/>
    <property type="project" value="UniProtKB-KW"/>
</dbReference>
<protein>
    <recommendedName>
        <fullName evidence="5">RING-CH-type domain-containing protein</fullName>
    </recommendedName>
</protein>
<dbReference type="InterPro" id="IPR013083">
    <property type="entry name" value="Znf_RING/FYVE/PHD"/>
</dbReference>
<dbReference type="Proteomes" id="UP001630127">
    <property type="component" value="Unassembled WGS sequence"/>
</dbReference>
<keyword evidence="4" id="KW-0812">Transmembrane</keyword>
<keyword evidence="4" id="KW-0472">Membrane</keyword>
<proteinExistence type="predicted"/>
<dbReference type="Gene3D" id="3.30.40.10">
    <property type="entry name" value="Zinc/RING finger domain, C3HC4 (zinc finger)"/>
    <property type="match status" value="1"/>
</dbReference>
<keyword evidence="1" id="KW-0479">Metal-binding</keyword>
<sequence>MVSVDRILASSSLSSSSAVAAPIFFDSSVNSNSHSKKERLLSTSASSQNNVNGIMEVLKTQESGKSNVENGDGSSKEKEGVLRECRICQEEDEEQDMESPCACNGTLKFAHRKCIQRWCNKKGDITCEICNQVFSPNYILPLKRSNTDVIAIDIRQAWGSNFDLHDPHFLAFAAAERQFFQPEYEEYTITNSSTLSCFRLVILIVMLLLLIRHTLMVTRDFRMLQESSTFFRFQISLLQLAGFLLPCYVMARSWYIIQCRRRRQMTCSLFLYICPEDIPTNSEA</sequence>
<feature type="transmembrane region" description="Helical" evidence="4">
    <location>
        <begin position="236"/>
        <end position="257"/>
    </location>
</feature>
<keyword evidence="2" id="KW-0863">Zinc-finger</keyword>
<dbReference type="PROSITE" id="PS51292">
    <property type="entry name" value="ZF_RING_CH"/>
    <property type="match status" value="1"/>
</dbReference>
<dbReference type="Pfam" id="PF12906">
    <property type="entry name" value="RINGv"/>
    <property type="match status" value="1"/>
</dbReference>
<dbReference type="PANTHER" id="PTHR23012:SF176">
    <property type="entry name" value="OS01G0894600 PROTEIN"/>
    <property type="match status" value="1"/>
</dbReference>
<organism evidence="6 7">
    <name type="scientific">Cinchona calisaya</name>
    <dbReference type="NCBI Taxonomy" id="153742"/>
    <lineage>
        <taxon>Eukaryota</taxon>
        <taxon>Viridiplantae</taxon>
        <taxon>Streptophyta</taxon>
        <taxon>Embryophyta</taxon>
        <taxon>Tracheophyta</taxon>
        <taxon>Spermatophyta</taxon>
        <taxon>Magnoliopsida</taxon>
        <taxon>eudicotyledons</taxon>
        <taxon>Gunneridae</taxon>
        <taxon>Pentapetalae</taxon>
        <taxon>asterids</taxon>
        <taxon>lamiids</taxon>
        <taxon>Gentianales</taxon>
        <taxon>Rubiaceae</taxon>
        <taxon>Cinchonoideae</taxon>
        <taxon>Cinchoneae</taxon>
        <taxon>Cinchona</taxon>
    </lineage>
</organism>
<evidence type="ECO:0000259" key="5">
    <source>
        <dbReference type="PROSITE" id="PS51292"/>
    </source>
</evidence>
<keyword evidence="3" id="KW-0862">Zinc</keyword>
<dbReference type="CDD" id="cd16495">
    <property type="entry name" value="RING_CH-C4HC3_MARCH"/>
    <property type="match status" value="1"/>
</dbReference>
<evidence type="ECO:0000256" key="3">
    <source>
        <dbReference type="ARBA" id="ARBA00022833"/>
    </source>
</evidence>
<dbReference type="Pfam" id="PF12428">
    <property type="entry name" value="DUF3675"/>
    <property type="match status" value="1"/>
</dbReference>
<evidence type="ECO:0000313" key="7">
    <source>
        <dbReference type="Proteomes" id="UP001630127"/>
    </source>
</evidence>
<keyword evidence="4" id="KW-1133">Transmembrane helix</keyword>
<gene>
    <name evidence="6" type="ORF">ACH5RR_032223</name>
</gene>
<accession>A0ABD2YHH9</accession>
<dbReference type="PANTHER" id="PTHR23012">
    <property type="entry name" value="RING/FYVE/PHD ZINC FINGER DOMAIN-CONTAINING"/>
    <property type="match status" value="1"/>
</dbReference>
<feature type="transmembrane region" description="Helical" evidence="4">
    <location>
        <begin position="198"/>
        <end position="215"/>
    </location>
</feature>
<dbReference type="SMART" id="SM00744">
    <property type="entry name" value="RINGv"/>
    <property type="match status" value="1"/>
</dbReference>
<dbReference type="InterPro" id="IPR033275">
    <property type="entry name" value="MARCH-like"/>
</dbReference>
<dbReference type="InterPro" id="IPR022143">
    <property type="entry name" value="DUF3675"/>
</dbReference>
<reference evidence="6 7" key="1">
    <citation type="submission" date="2024-11" db="EMBL/GenBank/DDBJ databases">
        <title>A near-complete genome assembly of Cinchona calisaya.</title>
        <authorList>
            <person name="Lian D.C."/>
            <person name="Zhao X.W."/>
            <person name="Wei L."/>
        </authorList>
    </citation>
    <scope>NUCLEOTIDE SEQUENCE [LARGE SCALE GENOMIC DNA]</scope>
    <source>
        <tissue evidence="6">Nenye</tissue>
    </source>
</reference>
<dbReference type="AlphaFoldDB" id="A0ABD2YHH9"/>
<evidence type="ECO:0000256" key="2">
    <source>
        <dbReference type="ARBA" id="ARBA00022771"/>
    </source>
</evidence>